<evidence type="ECO:0000313" key="1">
    <source>
        <dbReference type="EMBL" id="MDL9980027.1"/>
    </source>
</evidence>
<accession>A0ABT7N017</accession>
<dbReference type="Proteomes" id="UP001235064">
    <property type="component" value="Unassembled WGS sequence"/>
</dbReference>
<gene>
    <name evidence="1" type="ORF">QSV35_11850</name>
</gene>
<dbReference type="RefSeq" id="WP_286288957.1">
    <property type="nucleotide sequence ID" value="NZ_JASXSZ010000003.1"/>
</dbReference>
<protein>
    <submittedName>
        <fullName evidence="1">Uncharacterized protein</fullName>
    </submittedName>
</protein>
<dbReference type="EMBL" id="JASXSZ010000003">
    <property type="protein sequence ID" value="MDL9980027.1"/>
    <property type="molecule type" value="Genomic_DNA"/>
</dbReference>
<organism evidence="1 2">
    <name type="scientific">Microbacterium candidum</name>
    <dbReference type="NCBI Taxonomy" id="3041922"/>
    <lineage>
        <taxon>Bacteria</taxon>
        <taxon>Bacillati</taxon>
        <taxon>Actinomycetota</taxon>
        <taxon>Actinomycetes</taxon>
        <taxon>Micrococcales</taxon>
        <taxon>Microbacteriaceae</taxon>
        <taxon>Microbacterium</taxon>
    </lineage>
</organism>
<proteinExistence type="predicted"/>
<comment type="caution">
    <text evidence="1">The sequence shown here is derived from an EMBL/GenBank/DDBJ whole genome shotgun (WGS) entry which is preliminary data.</text>
</comment>
<name>A0ABT7N017_9MICO</name>
<sequence>MSSSPDPDRACRAGNILFVGTAGALERAGALIAAHAARRPVRTCTARPEEEAWRRELRDAGAVILVADPATWVGDAIEGVCVETDGRHVVAGVMPDDPRAFAAAAALQRRAGAGLGPVALLSGHEDHVRARVGPLAEALRGGSSEVYDLPSARVDRTAMLSALGAGPGLAIYTGEGTPRGWTGYRHVQSWELAQASSAPMGALVSLSCSGSAGIGSIRALAETVVESGAAASALGAVGAVARADDEALGMLLARRFADGATCLADLVVPVVAQLALFRISGDPLAPFVGAPGSDDALRGVEAPAVAAELAPVDWS</sequence>
<reference evidence="1 2" key="1">
    <citation type="submission" date="2023-06" db="EMBL/GenBank/DDBJ databases">
        <title>Microbacterium sp. nov., isolated from a waste landfill.</title>
        <authorList>
            <person name="Wen W."/>
        </authorList>
    </citation>
    <scope>NUCLEOTIDE SEQUENCE [LARGE SCALE GENOMIC DNA]</scope>
    <source>
        <strain evidence="1 2">ASV49</strain>
    </source>
</reference>
<keyword evidence="2" id="KW-1185">Reference proteome</keyword>
<evidence type="ECO:0000313" key="2">
    <source>
        <dbReference type="Proteomes" id="UP001235064"/>
    </source>
</evidence>